<dbReference type="EMBL" id="CP013729">
    <property type="protein sequence ID" value="ALV04618.1"/>
    <property type="molecule type" value="Genomic_DNA"/>
</dbReference>
<comment type="caution">
    <text evidence="6">Lacks conserved residue(s) required for the propagation of feature annotation.</text>
</comment>
<evidence type="ECO:0000256" key="2">
    <source>
        <dbReference type="ARBA" id="ARBA00022552"/>
    </source>
</evidence>
<comment type="subcellular location">
    <subcellularLocation>
        <location evidence="6">Cytoplasm</location>
    </subcellularLocation>
</comment>
<keyword evidence="8" id="KW-1185">Reference proteome</keyword>
<keyword evidence="3 6" id="KW-0489">Methyltransferase</keyword>
<feature type="binding site" evidence="6">
    <location>
        <position position="149"/>
    </location>
    <ligand>
        <name>S-adenosyl-L-methionine</name>
        <dbReference type="ChEBI" id="CHEBI:59789"/>
    </ligand>
</feature>
<organism evidence="7 8">
    <name type="scientific">Roseateles depolymerans</name>
    <dbReference type="NCBI Taxonomy" id="76731"/>
    <lineage>
        <taxon>Bacteria</taxon>
        <taxon>Pseudomonadati</taxon>
        <taxon>Pseudomonadota</taxon>
        <taxon>Betaproteobacteria</taxon>
        <taxon>Burkholderiales</taxon>
        <taxon>Sphaerotilaceae</taxon>
        <taxon>Roseateles</taxon>
    </lineage>
</organism>
<dbReference type="OrthoDB" id="9808773at2"/>
<reference evidence="7 8" key="1">
    <citation type="submission" date="2015-12" db="EMBL/GenBank/DDBJ databases">
        <title>Complete genome of Roseateles depolymerans KCTC 42856.</title>
        <authorList>
            <person name="Kim K.M."/>
        </authorList>
    </citation>
    <scope>NUCLEOTIDE SEQUENCE [LARGE SCALE GENOMIC DNA]</scope>
    <source>
        <strain evidence="7 8">KCTC 42856</strain>
    </source>
</reference>
<dbReference type="Pfam" id="PF02527">
    <property type="entry name" value="GidB"/>
    <property type="match status" value="1"/>
</dbReference>
<dbReference type="PANTHER" id="PTHR31760:SF0">
    <property type="entry name" value="S-ADENOSYL-L-METHIONINE-DEPENDENT METHYLTRANSFERASES SUPERFAMILY PROTEIN"/>
    <property type="match status" value="1"/>
</dbReference>
<accession>A0A0U3MJU4</accession>
<keyword evidence="2 6" id="KW-0698">rRNA processing</keyword>
<dbReference type="GO" id="GO:0005829">
    <property type="term" value="C:cytosol"/>
    <property type="evidence" value="ECO:0007669"/>
    <property type="project" value="TreeGrafter"/>
</dbReference>
<keyword evidence="5 6" id="KW-0949">S-adenosyl-L-methionine</keyword>
<dbReference type="InterPro" id="IPR029063">
    <property type="entry name" value="SAM-dependent_MTases_sf"/>
</dbReference>
<evidence type="ECO:0000256" key="3">
    <source>
        <dbReference type="ARBA" id="ARBA00022603"/>
    </source>
</evidence>
<comment type="function">
    <text evidence="6">Specifically methylates the N7 position of guanine in position 527 of 16S rRNA.</text>
</comment>
<dbReference type="EC" id="2.1.1.170" evidence="6"/>
<protein>
    <recommendedName>
        <fullName evidence="6">Ribosomal RNA small subunit methyltransferase G</fullName>
        <ecNumber evidence="6">2.1.1.170</ecNumber>
    </recommendedName>
    <alternativeName>
        <fullName evidence="6">16S rRNA 7-methylguanosine methyltransferase</fullName>
        <shortName evidence="6">16S rRNA m7G methyltransferase</shortName>
    </alternativeName>
</protein>
<dbReference type="SUPFAM" id="SSF53335">
    <property type="entry name" value="S-adenosyl-L-methionine-dependent methyltransferases"/>
    <property type="match status" value="1"/>
</dbReference>
<feature type="binding site" evidence="6">
    <location>
        <position position="89"/>
    </location>
    <ligand>
        <name>S-adenosyl-L-methionine</name>
        <dbReference type="ChEBI" id="CHEBI:59789"/>
    </ligand>
</feature>
<dbReference type="Proteomes" id="UP000060699">
    <property type="component" value="Chromosome"/>
</dbReference>
<dbReference type="Gene3D" id="3.40.50.150">
    <property type="entry name" value="Vaccinia Virus protein VP39"/>
    <property type="match status" value="1"/>
</dbReference>
<dbReference type="NCBIfam" id="TIGR00138">
    <property type="entry name" value="rsmG_gidB"/>
    <property type="match status" value="1"/>
</dbReference>
<dbReference type="RefSeq" id="WP_058933226.1">
    <property type="nucleotide sequence ID" value="NZ_CP013729.1"/>
</dbReference>
<keyword evidence="1 6" id="KW-0963">Cytoplasm</keyword>
<comment type="catalytic activity">
    <reaction evidence="6">
        <text>guanosine(527) in 16S rRNA + S-adenosyl-L-methionine = N(7)-methylguanosine(527) in 16S rRNA + S-adenosyl-L-homocysteine</text>
        <dbReference type="Rhea" id="RHEA:42732"/>
        <dbReference type="Rhea" id="RHEA-COMP:10209"/>
        <dbReference type="Rhea" id="RHEA-COMP:10210"/>
        <dbReference type="ChEBI" id="CHEBI:57856"/>
        <dbReference type="ChEBI" id="CHEBI:59789"/>
        <dbReference type="ChEBI" id="CHEBI:74269"/>
        <dbReference type="ChEBI" id="CHEBI:74480"/>
        <dbReference type="EC" id="2.1.1.170"/>
    </reaction>
</comment>
<feature type="binding site" evidence="6">
    <location>
        <position position="84"/>
    </location>
    <ligand>
        <name>S-adenosyl-L-methionine</name>
        <dbReference type="ChEBI" id="CHEBI:59789"/>
    </ligand>
</feature>
<evidence type="ECO:0000313" key="8">
    <source>
        <dbReference type="Proteomes" id="UP000060699"/>
    </source>
</evidence>
<dbReference type="GO" id="GO:0070043">
    <property type="term" value="F:rRNA (guanine-N7-)-methyltransferase activity"/>
    <property type="evidence" value="ECO:0007669"/>
    <property type="project" value="UniProtKB-UniRule"/>
</dbReference>
<comment type="similarity">
    <text evidence="6">Belongs to the methyltransferase superfamily. RNA methyltransferase RsmG family.</text>
</comment>
<evidence type="ECO:0000313" key="7">
    <source>
        <dbReference type="EMBL" id="ALV04618.1"/>
    </source>
</evidence>
<dbReference type="HAMAP" id="MF_00074">
    <property type="entry name" value="16SrRNA_methyltr_G"/>
    <property type="match status" value="1"/>
</dbReference>
<evidence type="ECO:0000256" key="1">
    <source>
        <dbReference type="ARBA" id="ARBA00022490"/>
    </source>
</evidence>
<dbReference type="KEGG" id="rdp:RD2015_113"/>
<gene>
    <name evidence="6" type="primary">rsmG</name>
    <name evidence="7" type="ORF">RD2015_113</name>
</gene>
<dbReference type="InterPro" id="IPR003682">
    <property type="entry name" value="rRNA_ssu_MeTfrase_G"/>
</dbReference>
<feature type="binding site" evidence="6">
    <location>
        <begin position="135"/>
        <end position="136"/>
    </location>
    <ligand>
        <name>S-adenosyl-L-methionine</name>
        <dbReference type="ChEBI" id="CHEBI:59789"/>
    </ligand>
</feature>
<evidence type="ECO:0000256" key="6">
    <source>
        <dbReference type="HAMAP-Rule" id="MF_00074"/>
    </source>
</evidence>
<keyword evidence="4 6" id="KW-0808">Transferase</keyword>
<dbReference type="PATRIC" id="fig|76731.3.peg.115"/>
<name>A0A0U3MJU4_9BURK</name>
<dbReference type="AlphaFoldDB" id="A0A0U3MJU4"/>
<evidence type="ECO:0000256" key="5">
    <source>
        <dbReference type="ARBA" id="ARBA00022691"/>
    </source>
</evidence>
<sequence length="226" mass="24407">MTDLDLRTRLAQAADTLQLPLSDTQLDQLMAYLALLGKWNKVYNLTAVRDPAAMLTQHLIDSLSLLPALQRHAAGKALRLMDVGSGGGLPGVVIAIVDPTIDVTCVDAVGKKAFFIAQVAAELGLPNLHGEHARVEQLKAPPFDVITSRAFASLADFTDWSQMHLKSGGVWAAMKGQHPTEELAELQQRAPDREVFHVEQLAVPGLDAQRCLLWIRPKAPSPAASA</sequence>
<proteinExistence type="inferred from homology"/>
<dbReference type="PIRSF" id="PIRSF003078">
    <property type="entry name" value="GidB"/>
    <property type="match status" value="1"/>
</dbReference>
<dbReference type="PANTHER" id="PTHR31760">
    <property type="entry name" value="S-ADENOSYL-L-METHIONINE-DEPENDENT METHYLTRANSFERASES SUPERFAMILY PROTEIN"/>
    <property type="match status" value="1"/>
</dbReference>
<dbReference type="STRING" id="76731.RD2015_113"/>
<evidence type="ECO:0000256" key="4">
    <source>
        <dbReference type="ARBA" id="ARBA00022679"/>
    </source>
</evidence>